<evidence type="ECO:0000313" key="4">
    <source>
        <dbReference type="Proteomes" id="UP000014160"/>
    </source>
</evidence>
<dbReference type="HOGENOM" id="CLU_154558_4_0_9"/>
<sequence length="95" mass="10758">MEVKNKHNEKKKVQVNIDKELAQEVEIVLEDLGMNPTVLITALYKRVAAQGEVPFSLALTEREKAKNRLAKAVDKVPTKQLRSMGEIANWLDDDD</sequence>
<dbReference type="AlphaFoldDB" id="R2V713"/>
<evidence type="ECO:0000313" key="2">
    <source>
        <dbReference type="EMBL" id="EOW81210.1"/>
    </source>
</evidence>
<dbReference type="Proteomes" id="UP000013750">
    <property type="component" value="Unassembled WGS sequence"/>
</dbReference>
<evidence type="ECO:0000313" key="1">
    <source>
        <dbReference type="EMBL" id="EOI53515.1"/>
    </source>
</evidence>
<dbReference type="EMBL" id="ASWH01000001">
    <property type="protein sequence ID" value="EOW81210.1"/>
    <property type="molecule type" value="Genomic_DNA"/>
</dbReference>
<dbReference type="InterPro" id="IPR013321">
    <property type="entry name" value="Arc_rbn_hlx_hlx"/>
</dbReference>
<proteinExistence type="predicted"/>
<gene>
    <name evidence="2" type="ORF">I592_00495</name>
    <name evidence="1" type="ORF">UKC_03467</name>
</gene>
<reference evidence="1 3" key="1">
    <citation type="submission" date="2013-02" db="EMBL/GenBank/DDBJ databases">
        <title>The Genome Sequence of Enterococcus gilvus ATCC BAA-350.</title>
        <authorList>
            <consortium name="The Broad Institute Genome Sequencing Platform"/>
            <consortium name="The Broad Institute Genome Sequencing Center for Infectious Disease"/>
            <person name="Earl A.M."/>
            <person name="Gilmore M.S."/>
            <person name="Lebreton F."/>
            <person name="Walker B."/>
            <person name="Young S.K."/>
            <person name="Zeng Q."/>
            <person name="Gargeya S."/>
            <person name="Fitzgerald M."/>
            <person name="Haas B."/>
            <person name="Abouelleil A."/>
            <person name="Alvarado L."/>
            <person name="Arachchi H.M."/>
            <person name="Berlin A.M."/>
            <person name="Chapman S.B."/>
            <person name="Dewar J."/>
            <person name="Goldberg J."/>
            <person name="Griggs A."/>
            <person name="Gujja S."/>
            <person name="Hansen M."/>
            <person name="Howarth C."/>
            <person name="Imamovic A."/>
            <person name="Larimer J."/>
            <person name="McCowan C."/>
            <person name="Murphy C."/>
            <person name="Neiman D."/>
            <person name="Pearson M."/>
            <person name="Priest M."/>
            <person name="Roberts A."/>
            <person name="Saif S."/>
            <person name="Shea T."/>
            <person name="Sisk P."/>
            <person name="Sykes S."/>
            <person name="Wortman J."/>
            <person name="Nusbaum C."/>
            <person name="Birren B."/>
        </authorList>
    </citation>
    <scope>NUCLEOTIDE SEQUENCE [LARGE SCALE GENOMIC DNA]</scope>
    <source>
        <strain evidence="1 3">ATCC BAA-350</strain>
    </source>
</reference>
<dbReference type="Gene3D" id="1.10.1220.10">
    <property type="entry name" value="Met repressor-like"/>
    <property type="match status" value="1"/>
</dbReference>
<dbReference type="EMBL" id="AJDQ01000012">
    <property type="protein sequence ID" value="EOI53515.1"/>
    <property type="molecule type" value="Genomic_DNA"/>
</dbReference>
<accession>R2V713</accession>
<evidence type="ECO:0000313" key="3">
    <source>
        <dbReference type="Proteomes" id="UP000013750"/>
    </source>
</evidence>
<keyword evidence="4" id="KW-1185">Reference proteome</keyword>
<dbReference type="GO" id="GO:0006355">
    <property type="term" value="P:regulation of DNA-templated transcription"/>
    <property type="evidence" value="ECO:0007669"/>
    <property type="project" value="InterPro"/>
</dbReference>
<protein>
    <submittedName>
        <fullName evidence="1">RelB/DinJ family addiction module antitoxin</fullName>
    </submittedName>
</protein>
<dbReference type="eggNOG" id="COG3077">
    <property type="taxonomic scope" value="Bacteria"/>
</dbReference>
<dbReference type="PATRIC" id="fig|1158614.3.peg.3444"/>
<reference evidence="2 4" key="2">
    <citation type="submission" date="2013-03" db="EMBL/GenBank/DDBJ databases">
        <title>The Genome Sequence of Enterococcus gilvus ATCC BAA-350 (PacBio/Illumina hybrid assembly).</title>
        <authorList>
            <consortium name="The Broad Institute Genomics Platform"/>
            <consortium name="The Broad Institute Genome Sequencing Center for Infectious Disease"/>
            <person name="Earl A."/>
            <person name="Russ C."/>
            <person name="Gilmore M."/>
            <person name="Surin D."/>
            <person name="Walker B."/>
            <person name="Young S."/>
            <person name="Zeng Q."/>
            <person name="Gargeya S."/>
            <person name="Fitzgerald M."/>
            <person name="Haas B."/>
            <person name="Abouelleil A."/>
            <person name="Allen A.W."/>
            <person name="Alvarado L."/>
            <person name="Arachchi H.M."/>
            <person name="Berlin A.M."/>
            <person name="Chapman S.B."/>
            <person name="Gainer-Dewar J."/>
            <person name="Goldberg J."/>
            <person name="Griggs A."/>
            <person name="Gujja S."/>
            <person name="Hansen M."/>
            <person name="Howarth C."/>
            <person name="Imamovic A."/>
            <person name="Ireland A."/>
            <person name="Larimer J."/>
            <person name="McCowan C."/>
            <person name="Murphy C."/>
            <person name="Pearson M."/>
            <person name="Poon T.W."/>
            <person name="Priest M."/>
            <person name="Roberts A."/>
            <person name="Saif S."/>
            <person name="Shea T."/>
            <person name="Sisk P."/>
            <person name="Sykes S."/>
            <person name="Wortman J."/>
            <person name="Nusbaum C."/>
            <person name="Birren B."/>
        </authorList>
    </citation>
    <scope>NUCLEOTIDE SEQUENCE [LARGE SCALE GENOMIC DNA]</scope>
    <source>
        <strain evidence="2 4">ATCC BAA-350</strain>
    </source>
</reference>
<name>R2V713_9ENTE</name>
<comment type="caution">
    <text evidence="1">The sequence shown here is derived from an EMBL/GenBank/DDBJ whole genome shotgun (WGS) entry which is preliminary data.</text>
</comment>
<organism evidence="1 3">
    <name type="scientific">Enterococcus gilvus ATCC BAA-350</name>
    <dbReference type="NCBI Taxonomy" id="1158614"/>
    <lineage>
        <taxon>Bacteria</taxon>
        <taxon>Bacillati</taxon>
        <taxon>Bacillota</taxon>
        <taxon>Bacilli</taxon>
        <taxon>Lactobacillales</taxon>
        <taxon>Enterococcaceae</taxon>
        <taxon>Enterococcus</taxon>
    </lineage>
</organism>
<dbReference type="RefSeq" id="WP_010781811.1">
    <property type="nucleotide sequence ID" value="NZ_ASWH01000001.1"/>
</dbReference>
<dbReference type="Proteomes" id="UP000014160">
    <property type="component" value="Unassembled WGS sequence"/>
</dbReference>